<evidence type="ECO:0000256" key="1">
    <source>
        <dbReference type="SAM" id="MobiDB-lite"/>
    </source>
</evidence>
<dbReference type="EMBL" id="JAKKPZ010000106">
    <property type="protein sequence ID" value="KAI1702061.1"/>
    <property type="molecule type" value="Genomic_DNA"/>
</dbReference>
<accession>A0AAD4MS99</accession>
<organism evidence="2 3">
    <name type="scientific">Ditylenchus destructor</name>
    <dbReference type="NCBI Taxonomy" id="166010"/>
    <lineage>
        <taxon>Eukaryota</taxon>
        <taxon>Metazoa</taxon>
        <taxon>Ecdysozoa</taxon>
        <taxon>Nematoda</taxon>
        <taxon>Chromadorea</taxon>
        <taxon>Rhabditida</taxon>
        <taxon>Tylenchina</taxon>
        <taxon>Tylenchomorpha</taxon>
        <taxon>Sphaerularioidea</taxon>
        <taxon>Anguinidae</taxon>
        <taxon>Anguininae</taxon>
        <taxon>Ditylenchus</taxon>
    </lineage>
</organism>
<protein>
    <submittedName>
        <fullName evidence="2">Uncharacterized protein</fullName>
    </submittedName>
</protein>
<name>A0AAD4MS99_9BILA</name>
<evidence type="ECO:0000313" key="3">
    <source>
        <dbReference type="Proteomes" id="UP001201812"/>
    </source>
</evidence>
<feature type="region of interest" description="Disordered" evidence="1">
    <location>
        <begin position="1"/>
        <end position="24"/>
    </location>
</feature>
<dbReference type="Proteomes" id="UP001201812">
    <property type="component" value="Unassembled WGS sequence"/>
</dbReference>
<sequence length="95" mass="10569">MSYLLTSRSRRELTTPQSAMHDDQEAFEETTVLEHQTVNTPDRLSQIASNALMAQMIEDTTVLESPTVSSPARLSQIASNALMAQMIEDTSKQKI</sequence>
<comment type="caution">
    <text evidence="2">The sequence shown here is derived from an EMBL/GenBank/DDBJ whole genome shotgun (WGS) entry which is preliminary data.</text>
</comment>
<reference evidence="2" key="1">
    <citation type="submission" date="2022-01" db="EMBL/GenBank/DDBJ databases">
        <title>Genome Sequence Resource for Two Populations of Ditylenchus destructor, the Migratory Endoparasitic Phytonematode.</title>
        <authorList>
            <person name="Zhang H."/>
            <person name="Lin R."/>
            <person name="Xie B."/>
        </authorList>
    </citation>
    <scope>NUCLEOTIDE SEQUENCE</scope>
    <source>
        <strain evidence="2">BazhouSP</strain>
    </source>
</reference>
<keyword evidence="3" id="KW-1185">Reference proteome</keyword>
<dbReference type="AlphaFoldDB" id="A0AAD4MS99"/>
<evidence type="ECO:0000313" key="2">
    <source>
        <dbReference type="EMBL" id="KAI1702061.1"/>
    </source>
</evidence>
<gene>
    <name evidence="2" type="ORF">DdX_15747</name>
</gene>
<proteinExistence type="predicted"/>